<name>I0WC91_9FLAO</name>
<dbReference type="RefSeq" id="WP_008239927.1">
    <property type="nucleotide sequence ID" value="NZ_AJJU01000014.1"/>
</dbReference>
<dbReference type="EMBL" id="AJJU01000014">
    <property type="protein sequence ID" value="EID74007.1"/>
    <property type="molecule type" value="Genomic_DNA"/>
</dbReference>
<evidence type="ECO:0000313" key="3">
    <source>
        <dbReference type="EMBL" id="EID74007.1"/>
    </source>
</evidence>
<proteinExistence type="predicted"/>
<feature type="domain" description="Thioredoxin" evidence="2">
    <location>
        <begin position="10"/>
        <end position="139"/>
    </location>
</feature>
<dbReference type="InterPro" id="IPR051099">
    <property type="entry name" value="AGR/TXD"/>
</dbReference>
<dbReference type="Gene3D" id="3.40.30.10">
    <property type="entry name" value="Glutaredoxin"/>
    <property type="match status" value="1"/>
</dbReference>
<keyword evidence="1" id="KW-0732">Signal</keyword>
<evidence type="ECO:0000256" key="1">
    <source>
        <dbReference type="ARBA" id="ARBA00022729"/>
    </source>
</evidence>
<dbReference type="AlphaFoldDB" id="I0WC91"/>
<dbReference type="Proteomes" id="UP000005938">
    <property type="component" value="Unassembled WGS sequence"/>
</dbReference>
<dbReference type="Pfam" id="PF00085">
    <property type="entry name" value="Thioredoxin"/>
    <property type="match status" value="1"/>
</dbReference>
<dbReference type="CDD" id="cd02947">
    <property type="entry name" value="TRX_family"/>
    <property type="match status" value="1"/>
</dbReference>
<dbReference type="PROSITE" id="PS51352">
    <property type="entry name" value="THIOREDOXIN_2"/>
    <property type="match status" value="1"/>
</dbReference>
<accession>I0WC91</accession>
<dbReference type="OrthoDB" id="120730at2"/>
<dbReference type="InterPro" id="IPR013766">
    <property type="entry name" value="Thioredoxin_domain"/>
</dbReference>
<protein>
    <submittedName>
        <fullName evidence="3">Thioredoxin</fullName>
    </submittedName>
</protein>
<organism evidence="3 4">
    <name type="scientific">Imtechella halotolerans K1</name>
    <dbReference type="NCBI Taxonomy" id="946077"/>
    <lineage>
        <taxon>Bacteria</taxon>
        <taxon>Pseudomonadati</taxon>
        <taxon>Bacteroidota</taxon>
        <taxon>Flavobacteriia</taxon>
        <taxon>Flavobacteriales</taxon>
        <taxon>Flavobacteriaceae</taxon>
        <taxon>Imtechella</taxon>
    </lineage>
</organism>
<sequence length="450" mass="52295">MKTKKSIVSVLFLLITQLFFGQGIDFKNIPFEDALALAKTNDKLIFIDFHTEWCGPCKKLAKGPFKEQKNGEFYNKNFINLKLDAEKEGKDAAQRYQVNAFPTLMFVNGDGEIVHKGVGVENGYDMIGFGKEALNASNSKYSWAKLQEMFPQRLDDQEFLKLYYVKMEEFGVDPAEGIDAWLKVQTEFDESSREMMEFLLSKQYSIFAGTKAEAIFNSNYDHFVSLATERQKTSLSRLKSSMILKSINAARKKQDPKLMRVVIDRLIENSDLKTPSGDNVHTLQMDYYRYSQDYTAFKRLAERYVDSLMRLHPISEIREKDVLYYTNYSKNKEFGMNKTTDIMLTKYKEGKIANELVDGIIETATYYFEYLADKKEAKTLNKWIEFCDKLIPEKYLVDNLKADILYRDGKIKKAIALKTRAVDNMPFTVKKKVNYQHELEVMKQSQRKTN</sequence>
<dbReference type="PANTHER" id="PTHR15337:SF11">
    <property type="entry name" value="THIOREDOXIN DOMAIN-CONTAINING PROTEIN"/>
    <property type="match status" value="1"/>
</dbReference>
<keyword evidence="4" id="KW-1185">Reference proteome</keyword>
<dbReference type="InterPro" id="IPR036249">
    <property type="entry name" value="Thioredoxin-like_sf"/>
</dbReference>
<dbReference type="SUPFAM" id="SSF52833">
    <property type="entry name" value="Thioredoxin-like"/>
    <property type="match status" value="1"/>
</dbReference>
<reference evidence="3 4" key="1">
    <citation type="journal article" date="2012" name="J. Bacteriol.">
        <title>Genome Sequence of the Halotolerant Bacterium Imtechella halotolerans K1T.</title>
        <authorList>
            <person name="Kumar S."/>
            <person name="Vikram S."/>
            <person name="Subramanian S."/>
            <person name="Raghava G.P."/>
            <person name="Pinnaka A.K."/>
        </authorList>
    </citation>
    <scope>NUCLEOTIDE SEQUENCE [LARGE SCALE GENOMIC DNA]</scope>
    <source>
        <strain evidence="3 4">K1</strain>
    </source>
</reference>
<evidence type="ECO:0000313" key="4">
    <source>
        <dbReference type="Proteomes" id="UP000005938"/>
    </source>
</evidence>
<gene>
    <name evidence="3" type="ORF">W5A_09577</name>
</gene>
<dbReference type="PATRIC" id="fig|946077.3.peg.1933"/>
<dbReference type="STRING" id="946077.W5A_09577"/>
<dbReference type="PANTHER" id="PTHR15337">
    <property type="entry name" value="ANTERIOR GRADIENT PROTEIN-RELATED"/>
    <property type="match status" value="1"/>
</dbReference>
<evidence type="ECO:0000259" key="2">
    <source>
        <dbReference type="PROSITE" id="PS51352"/>
    </source>
</evidence>
<dbReference type="eggNOG" id="COG1331">
    <property type="taxonomic scope" value="Bacteria"/>
</dbReference>
<comment type="caution">
    <text evidence="3">The sequence shown here is derived from an EMBL/GenBank/DDBJ whole genome shotgun (WGS) entry which is preliminary data.</text>
</comment>